<reference evidence="5 6" key="1">
    <citation type="submission" date="2023-06" db="EMBL/GenBank/DDBJ databases">
        <title>Comparative genomics of Bacillaceae isolates and their secondary metabolite potential.</title>
        <authorList>
            <person name="Song L."/>
            <person name="Nielsen L.J."/>
            <person name="Mohite O."/>
            <person name="Xu X."/>
            <person name="Weber T."/>
            <person name="Kovacs A.T."/>
        </authorList>
    </citation>
    <scope>NUCLEOTIDE SEQUENCE [LARGE SCALE GENOMIC DNA]</scope>
    <source>
        <strain evidence="5 6">DX2.1</strain>
    </source>
</reference>
<dbReference type="InterPro" id="IPR051309">
    <property type="entry name" value="ABCF_ATPase"/>
</dbReference>
<dbReference type="InterPro" id="IPR017871">
    <property type="entry name" value="ABC_transporter-like_CS"/>
</dbReference>
<feature type="domain" description="ABC transporter" evidence="4">
    <location>
        <begin position="331"/>
        <end position="545"/>
    </location>
</feature>
<proteinExistence type="predicted"/>
<dbReference type="InterPro" id="IPR027417">
    <property type="entry name" value="P-loop_NTPase"/>
</dbReference>
<keyword evidence="1" id="KW-0547">Nucleotide-binding</keyword>
<dbReference type="PANTHER" id="PTHR42855">
    <property type="entry name" value="ABC TRANSPORTER ATP-BINDING SUBUNIT"/>
    <property type="match status" value="1"/>
</dbReference>
<keyword evidence="6" id="KW-1185">Reference proteome</keyword>
<dbReference type="SMART" id="SM00382">
    <property type="entry name" value="AAA"/>
    <property type="match status" value="2"/>
</dbReference>
<dbReference type="RefSeq" id="WP_289357923.1">
    <property type="nucleotide sequence ID" value="NZ_JAUCFG010000002.1"/>
</dbReference>
<protein>
    <submittedName>
        <fullName evidence="5">ABC-F family ATP-binding cassette domain-containing protein</fullName>
    </submittedName>
</protein>
<evidence type="ECO:0000259" key="4">
    <source>
        <dbReference type="PROSITE" id="PS50893"/>
    </source>
</evidence>
<dbReference type="CDD" id="cd03221">
    <property type="entry name" value="ABCF_EF-3"/>
    <property type="match status" value="2"/>
</dbReference>
<dbReference type="InterPro" id="IPR037118">
    <property type="entry name" value="Val-tRNA_synth_C_sf"/>
</dbReference>
<dbReference type="Pfam" id="PF16326">
    <property type="entry name" value="ABC_tran_CTD"/>
    <property type="match status" value="1"/>
</dbReference>
<gene>
    <name evidence="5" type="ORF">QUG02_01840</name>
</gene>
<keyword evidence="3" id="KW-0175">Coiled coil</keyword>
<dbReference type="PROSITE" id="PS00211">
    <property type="entry name" value="ABC_TRANSPORTER_1"/>
    <property type="match status" value="2"/>
</dbReference>
<dbReference type="SUPFAM" id="SSF52540">
    <property type="entry name" value="P-loop containing nucleoside triphosphate hydrolases"/>
    <property type="match status" value="2"/>
</dbReference>
<evidence type="ECO:0000256" key="2">
    <source>
        <dbReference type="ARBA" id="ARBA00022840"/>
    </source>
</evidence>
<keyword evidence="2 5" id="KW-0067">ATP-binding</keyword>
<evidence type="ECO:0000313" key="6">
    <source>
        <dbReference type="Proteomes" id="UP001224139"/>
    </source>
</evidence>
<dbReference type="InterPro" id="IPR003593">
    <property type="entry name" value="AAA+_ATPase"/>
</dbReference>
<feature type="coiled-coil region" evidence="3">
    <location>
        <begin position="533"/>
        <end position="638"/>
    </location>
</feature>
<accession>A0ABT7R1Y2</accession>
<sequence>MILLQVNGLSKLYGAETILANIKLEVQTKDRIALVGRNGAGKSTLLKIIAGELSHDGGEIIKPKDVSMGYLAQNTGLETSLTIWDEMLTVFTHLQQMETKLRRLEQEMGKEENFSNAAIYEKLLADYDQLQLDYKDQGGYQYEADIRSILSGLGFPVETHQTTISTLSGGQKTRLALGKLLLTRPDLLILDEPTNHLDIETLTWLEQYLQGYPGAILIVSHDRYFLDKLVTQVYEISNKESRRFVGNYSKYLDLNSALYEQEMKRYEKQQDEIAKLEDFVQKNIARASTTKRAQSRRKQLDRMELLTRPLGDSKSASFHFDIEKQSGNDVLQVKDATIGYYQEPIIEHVNMRLTRGDSVALVGPNGIGKSTLLKSIVNKLQLLHGDVAFGSNVSVGYYDQEQANLTSSKRVLNELWDEYPLQPEKEIRTILGNFLFTGDDVLKPVSSLSGGQKARLALAKLMMQKSNLLILDEPTNHLDLNSKEILENALIDYPGTLLFVSHDRYFINRVTTTVVELSTEGAQEYLGDYDYYVEKKNEMIERAEFEQQEQQENQAPVQKTVAQEKLNYLEEKERKQLERQRTRKIEELEQNIVEFEEEIATLEDQLCLPEIYADYEKASEITTKKQTLQEQIEACMAEWEELHI</sequence>
<dbReference type="EMBL" id="JAUCFG010000002">
    <property type="protein sequence ID" value="MDM5436939.1"/>
    <property type="molecule type" value="Genomic_DNA"/>
</dbReference>
<evidence type="ECO:0000256" key="1">
    <source>
        <dbReference type="ARBA" id="ARBA00022741"/>
    </source>
</evidence>
<dbReference type="InterPro" id="IPR003439">
    <property type="entry name" value="ABC_transporter-like_ATP-bd"/>
</dbReference>
<dbReference type="Pfam" id="PF00005">
    <property type="entry name" value="ABC_tran"/>
    <property type="match status" value="2"/>
</dbReference>
<evidence type="ECO:0000313" key="5">
    <source>
        <dbReference type="EMBL" id="MDM5436939.1"/>
    </source>
</evidence>
<name>A0ABT7R1Y2_9BACI</name>
<dbReference type="Proteomes" id="UP001224139">
    <property type="component" value="Unassembled WGS sequence"/>
</dbReference>
<dbReference type="PROSITE" id="PS50893">
    <property type="entry name" value="ABC_TRANSPORTER_2"/>
    <property type="match status" value="2"/>
</dbReference>
<dbReference type="InterPro" id="IPR032524">
    <property type="entry name" value="ABC_tran_C"/>
</dbReference>
<dbReference type="Gene3D" id="3.40.50.300">
    <property type="entry name" value="P-loop containing nucleotide triphosphate hydrolases"/>
    <property type="match status" value="2"/>
</dbReference>
<feature type="domain" description="ABC transporter" evidence="4">
    <location>
        <begin position="4"/>
        <end position="263"/>
    </location>
</feature>
<organism evidence="5 6">
    <name type="scientific">Bacillus hominis</name>
    <dbReference type="NCBI Taxonomy" id="2817478"/>
    <lineage>
        <taxon>Bacteria</taxon>
        <taxon>Bacillati</taxon>
        <taxon>Bacillota</taxon>
        <taxon>Bacilli</taxon>
        <taxon>Bacillales</taxon>
        <taxon>Bacillaceae</taxon>
        <taxon>Bacillus</taxon>
        <taxon>Bacillus cereus group</taxon>
    </lineage>
</organism>
<dbReference type="Pfam" id="PF12848">
    <property type="entry name" value="ABC_tran_Xtn"/>
    <property type="match status" value="1"/>
</dbReference>
<evidence type="ECO:0000256" key="3">
    <source>
        <dbReference type="SAM" id="Coils"/>
    </source>
</evidence>
<comment type="caution">
    <text evidence="5">The sequence shown here is derived from an EMBL/GenBank/DDBJ whole genome shotgun (WGS) entry which is preliminary data.</text>
</comment>
<dbReference type="Gene3D" id="1.10.287.380">
    <property type="entry name" value="Valyl-tRNA synthetase, C-terminal domain"/>
    <property type="match status" value="1"/>
</dbReference>
<dbReference type="GO" id="GO:0005524">
    <property type="term" value="F:ATP binding"/>
    <property type="evidence" value="ECO:0007669"/>
    <property type="project" value="UniProtKB-KW"/>
</dbReference>
<dbReference type="PANTHER" id="PTHR42855:SF2">
    <property type="entry name" value="DRUG RESISTANCE ABC TRANSPORTER,ATP-BINDING PROTEIN"/>
    <property type="match status" value="1"/>
</dbReference>
<dbReference type="InterPro" id="IPR032781">
    <property type="entry name" value="ABC_tran_Xtn"/>
</dbReference>